<dbReference type="Proteomes" id="UP001162164">
    <property type="component" value="Unassembled WGS sequence"/>
</dbReference>
<dbReference type="PANTHER" id="PTHR11161">
    <property type="entry name" value="O-ACYLTRANSFERASE"/>
    <property type="match status" value="1"/>
</dbReference>
<dbReference type="InterPro" id="IPR052728">
    <property type="entry name" value="O2_lipid_transport_reg"/>
</dbReference>
<evidence type="ECO:0000313" key="3">
    <source>
        <dbReference type="EMBL" id="KAJ8978537.1"/>
    </source>
</evidence>
<dbReference type="PANTHER" id="PTHR11161:SF71">
    <property type="entry name" value="NOSE RESISTANT-TO-FLUOXETINE PROTEIN N-TERMINAL DOMAIN-CONTAINING PROTEIN"/>
    <property type="match status" value="1"/>
</dbReference>
<dbReference type="SMART" id="SM00703">
    <property type="entry name" value="NRF"/>
    <property type="match status" value="1"/>
</dbReference>
<proteinExistence type="predicted"/>
<feature type="transmembrane region" description="Helical" evidence="1">
    <location>
        <begin position="222"/>
        <end position="246"/>
    </location>
</feature>
<feature type="non-terminal residue" evidence="3">
    <location>
        <position position="1"/>
    </location>
</feature>
<name>A0ABQ9JKY2_9CUCU</name>
<reference evidence="3" key="1">
    <citation type="journal article" date="2023" name="Insect Mol. Biol.">
        <title>Genome sequencing provides insights into the evolution of gene families encoding plant cell wall-degrading enzymes in longhorned beetles.</title>
        <authorList>
            <person name="Shin N.R."/>
            <person name="Okamura Y."/>
            <person name="Kirsch R."/>
            <person name="Pauchet Y."/>
        </authorList>
    </citation>
    <scope>NUCLEOTIDE SEQUENCE</scope>
    <source>
        <strain evidence="3">MMC_N1</strain>
    </source>
</reference>
<dbReference type="EMBL" id="JAPWTJ010000426">
    <property type="protein sequence ID" value="KAJ8978537.1"/>
    <property type="molecule type" value="Genomic_DNA"/>
</dbReference>
<keyword evidence="1" id="KW-0472">Membrane</keyword>
<dbReference type="Pfam" id="PF01757">
    <property type="entry name" value="Acyl_transf_3"/>
    <property type="match status" value="1"/>
</dbReference>
<protein>
    <recommendedName>
        <fullName evidence="2">Nose resistant-to-fluoxetine protein N-terminal domain-containing protein</fullName>
    </recommendedName>
</protein>
<keyword evidence="1" id="KW-1133">Transmembrane helix</keyword>
<dbReference type="InterPro" id="IPR002656">
    <property type="entry name" value="Acyl_transf_3_dom"/>
</dbReference>
<accession>A0ABQ9JKY2</accession>
<feature type="domain" description="Nose resistant-to-fluoxetine protein N-terminal" evidence="2">
    <location>
        <begin position="60"/>
        <end position="202"/>
    </location>
</feature>
<evidence type="ECO:0000313" key="4">
    <source>
        <dbReference type="Proteomes" id="UP001162164"/>
    </source>
</evidence>
<feature type="transmembrane region" description="Helical" evidence="1">
    <location>
        <begin position="343"/>
        <end position="363"/>
    </location>
</feature>
<dbReference type="InterPro" id="IPR006621">
    <property type="entry name" value="Nose-resist-to-fluoxetine_N"/>
</dbReference>
<gene>
    <name evidence="3" type="ORF">NQ317_009480</name>
</gene>
<sequence length="452" mass="52267">NRETAEYTKEAIESTERYNTETTTKKTVENKTIYGSSDIQRFNFPHSLQIVNEVLKNLKNDVCVRDTTIGLEGMTRNKRWALEMFDSFPKFPVGILYGNYYELGNFDECIGVKHSVQEHGISTTIQGQYCLADIHFKNRQGSVGRFSRAVHDEKIKKNRSKFNNTVIHWGICLPSSCSTEDAGVFVREIFSSVVENFEVVSVTIEPNKCYYEHSSPITTLEVVYGCIIGIFVIFTLLATGHHYIYIRQRQSYLAYNIESIRTKKPSTFQEVVICFSYINTIGKFLHIKPNELNLECICGIKFISMTLIIVGHSLMFIIGGPVANKNFFDEMSIEVENGPFLNNVLLVDTFLLTSGFLMCRLLLLELDKRKRKTRYIRLTPAYIVVVGLYTTFFVPYWYRPFMAIKSRVGKRKMFKIMVGQYACMFQSWYLAVDYHMFIISPIIIYPLWNGKK</sequence>
<evidence type="ECO:0000259" key="2">
    <source>
        <dbReference type="SMART" id="SM00703"/>
    </source>
</evidence>
<organism evidence="3 4">
    <name type="scientific">Molorchus minor</name>
    <dbReference type="NCBI Taxonomy" id="1323400"/>
    <lineage>
        <taxon>Eukaryota</taxon>
        <taxon>Metazoa</taxon>
        <taxon>Ecdysozoa</taxon>
        <taxon>Arthropoda</taxon>
        <taxon>Hexapoda</taxon>
        <taxon>Insecta</taxon>
        <taxon>Pterygota</taxon>
        <taxon>Neoptera</taxon>
        <taxon>Endopterygota</taxon>
        <taxon>Coleoptera</taxon>
        <taxon>Polyphaga</taxon>
        <taxon>Cucujiformia</taxon>
        <taxon>Chrysomeloidea</taxon>
        <taxon>Cerambycidae</taxon>
        <taxon>Lamiinae</taxon>
        <taxon>Monochamini</taxon>
        <taxon>Molorchus</taxon>
    </lineage>
</organism>
<feature type="transmembrane region" description="Helical" evidence="1">
    <location>
        <begin position="302"/>
        <end position="323"/>
    </location>
</feature>
<evidence type="ECO:0000256" key="1">
    <source>
        <dbReference type="SAM" id="Phobius"/>
    </source>
</evidence>
<feature type="transmembrane region" description="Helical" evidence="1">
    <location>
        <begin position="427"/>
        <end position="448"/>
    </location>
</feature>
<keyword evidence="4" id="KW-1185">Reference proteome</keyword>
<dbReference type="Pfam" id="PF20146">
    <property type="entry name" value="NRF"/>
    <property type="match status" value="1"/>
</dbReference>
<feature type="transmembrane region" description="Helical" evidence="1">
    <location>
        <begin position="375"/>
        <end position="398"/>
    </location>
</feature>
<comment type="caution">
    <text evidence="3">The sequence shown here is derived from an EMBL/GenBank/DDBJ whole genome shotgun (WGS) entry which is preliminary data.</text>
</comment>
<keyword evidence="1" id="KW-0812">Transmembrane</keyword>